<feature type="region of interest" description="Disordered" evidence="6">
    <location>
        <begin position="1"/>
        <end position="53"/>
    </location>
</feature>
<feature type="compositionally biased region" description="Polar residues" evidence="6">
    <location>
        <begin position="308"/>
        <end position="318"/>
    </location>
</feature>
<dbReference type="GO" id="GO:2000032">
    <property type="term" value="P:regulation of secondary shoot formation"/>
    <property type="evidence" value="ECO:0007669"/>
    <property type="project" value="TreeGrafter"/>
</dbReference>
<dbReference type="InterPro" id="IPR017887">
    <property type="entry name" value="TF_TCP_subgr"/>
</dbReference>
<keyword evidence="5" id="KW-0539">Nucleus</keyword>
<dbReference type="Pfam" id="PF03634">
    <property type="entry name" value="TCP"/>
    <property type="match status" value="1"/>
</dbReference>
<evidence type="ECO:0000256" key="2">
    <source>
        <dbReference type="ARBA" id="ARBA00023015"/>
    </source>
</evidence>
<feature type="domain" description="TCP" evidence="7">
    <location>
        <begin position="71"/>
        <end position="129"/>
    </location>
</feature>
<feature type="compositionally biased region" description="Basic and acidic residues" evidence="6">
    <location>
        <begin position="26"/>
        <end position="53"/>
    </location>
</feature>
<feature type="compositionally biased region" description="Polar residues" evidence="6">
    <location>
        <begin position="152"/>
        <end position="181"/>
    </location>
</feature>
<keyword evidence="2" id="KW-0805">Transcription regulation</keyword>
<comment type="subcellular location">
    <subcellularLocation>
        <location evidence="1">Nucleus</location>
    </subcellularLocation>
</comment>
<protein>
    <recommendedName>
        <fullName evidence="7">TCP domain-containing protein</fullName>
    </recommendedName>
</protein>
<evidence type="ECO:0000256" key="1">
    <source>
        <dbReference type="ARBA" id="ARBA00004123"/>
    </source>
</evidence>
<keyword evidence="3" id="KW-0238">DNA-binding</keyword>
<dbReference type="Proteomes" id="UP001055439">
    <property type="component" value="Chromosome 4"/>
</dbReference>
<evidence type="ECO:0000256" key="3">
    <source>
        <dbReference type="ARBA" id="ARBA00023125"/>
    </source>
</evidence>
<evidence type="ECO:0000259" key="7">
    <source>
        <dbReference type="PROSITE" id="PS51369"/>
    </source>
</evidence>
<dbReference type="PANTHER" id="PTHR31072">
    <property type="entry name" value="TRANSCRIPTION FACTOR TCP4-RELATED"/>
    <property type="match status" value="1"/>
</dbReference>
<evidence type="ECO:0000313" key="9">
    <source>
        <dbReference type="Proteomes" id="UP001055439"/>
    </source>
</evidence>
<gene>
    <name evidence="8" type="ORF">MUK42_30982</name>
</gene>
<evidence type="ECO:0000313" key="8">
    <source>
        <dbReference type="EMBL" id="URD97042.1"/>
    </source>
</evidence>
<keyword evidence="4" id="KW-0804">Transcription</keyword>
<sequence length="387" mass="42156">MELEESNHASKRFRVVGNGSQTAKIGRTEHREDDEEGRERKGGGGDDARGTAPWEHHLLSRIFRVSRASGGKDRHSKVYTARGLRDRRVRLSVSTAIQFYDLQDRLGYDQPSKAIEWLIKAAAAAINGLPPLDGFPKPPYPNRVETMKANPDTESSYNQQPQQQHMSTKSGCSSTSETSKGSVLDDGGHNVVSHLQNLNHSLNPQTSFTELLTKQIPTADYFVQAGLFTQPQESHQHPPTFSSQSHFGNSSPMGMLPFNIAATGDHSEMQQLFLQDNLFPIPAVAATGDYNLSFPISSGIAGFSRGTLQSNSPAQLPQQHHHNHSHLPRLSSTVDGSNLQFFGAAAGSATAAAGTENQYPALCDGHLQLFYGGDGYRHSDLKGKGKS</sequence>
<feature type="region of interest" description="Disordered" evidence="6">
    <location>
        <begin position="136"/>
        <end position="190"/>
    </location>
</feature>
<keyword evidence="9" id="KW-1185">Reference proteome</keyword>
<dbReference type="AlphaFoldDB" id="A0A9E7FL42"/>
<evidence type="ECO:0000256" key="4">
    <source>
        <dbReference type="ARBA" id="ARBA00023163"/>
    </source>
</evidence>
<dbReference type="PROSITE" id="PS51369">
    <property type="entry name" value="TCP"/>
    <property type="match status" value="1"/>
</dbReference>
<name>A0A9E7FL42_9LILI</name>
<dbReference type="EMBL" id="CP097506">
    <property type="protein sequence ID" value="URD97042.1"/>
    <property type="molecule type" value="Genomic_DNA"/>
</dbReference>
<dbReference type="GO" id="GO:0005634">
    <property type="term" value="C:nucleus"/>
    <property type="evidence" value="ECO:0007669"/>
    <property type="project" value="UniProtKB-SubCell"/>
</dbReference>
<dbReference type="PANTHER" id="PTHR31072:SF93">
    <property type="entry name" value="TRANSCRIPTION FACTOR TCP24"/>
    <property type="match status" value="1"/>
</dbReference>
<organism evidence="8 9">
    <name type="scientific">Musa troglodytarum</name>
    <name type="common">fe'i banana</name>
    <dbReference type="NCBI Taxonomy" id="320322"/>
    <lineage>
        <taxon>Eukaryota</taxon>
        <taxon>Viridiplantae</taxon>
        <taxon>Streptophyta</taxon>
        <taxon>Embryophyta</taxon>
        <taxon>Tracheophyta</taxon>
        <taxon>Spermatophyta</taxon>
        <taxon>Magnoliopsida</taxon>
        <taxon>Liliopsida</taxon>
        <taxon>Zingiberales</taxon>
        <taxon>Musaceae</taxon>
        <taxon>Musa</taxon>
    </lineage>
</organism>
<proteinExistence type="predicted"/>
<evidence type="ECO:0000256" key="5">
    <source>
        <dbReference type="ARBA" id="ARBA00023242"/>
    </source>
</evidence>
<dbReference type="OrthoDB" id="688758at2759"/>
<reference evidence="8" key="1">
    <citation type="submission" date="2022-05" db="EMBL/GenBank/DDBJ databases">
        <title>The Musa troglodytarum L. genome provides insights into the mechanism of non-climacteric behaviour and enrichment of carotenoids.</title>
        <authorList>
            <person name="Wang J."/>
        </authorList>
    </citation>
    <scope>NUCLEOTIDE SEQUENCE</scope>
    <source>
        <tissue evidence="8">Leaf</tissue>
    </source>
</reference>
<accession>A0A9E7FL42</accession>
<dbReference type="GO" id="GO:0003700">
    <property type="term" value="F:DNA-binding transcription factor activity"/>
    <property type="evidence" value="ECO:0007669"/>
    <property type="project" value="InterPro"/>
</dbReference>
<feature type="region of interest" description="Disordered" evidence="6">
    <location>
        <begin position="308"/>
        <end position="330"/>
    </location>
</feature>
<dbReference type="GO" id="GO:0043565">
    <property type="term" value="F:sequence-specific DNA binding"/>
    <property type="evidence" value="ECO:0007669"/>
    <property type="project" value="TreeGrafter"/>
</dbReference>
<dbReference type="InterPro" id="IPR005333">
    <property type="entry name" value="Transcription_factor_TCP"/>
</dbReference>
<evidence type="ECO:0000256" key="6">
    <source>
        <dbReference type="SAM" id="MobiDB-lite"/>
    </source>
</evidence>